<proteinExistence type="predicted"/>
<name>A0A6A3A142_HIBSY</name>
<dbReference type="EMBL" id="VEPZ02001049">
    <property type="protein sequence ID" value="KAE8697878.1"/>
    <property type="molecule type" value="Genomic_DNA"/>
</dbReference>
<dbReference type="OrthoDB" id="1938258at2759"/>
<protein>
    <submittedName>
        <fullName evidence="1">Uncharacterized protein</fullName>
    </submittedName>
</protein>
<dbReference type="Proteomes" id="UP000436088">
    <property type="component" value="Unassembled WGS sequence"/>
</dbReference>
<evidence type="ECO:0000313" key="1">
    <source>
        <dbReference type="EMBL" id="KAE8697878.1"/>
    </source>
</evidence>
<reference evidence="1" key="1">
    <citation type="submission" date="2019-09" db="EMBL/GenBank/DDBJ databases">
        <title>Draft genome information of white flower Hibiscus syriacus.</title>
        <authorList>
            <person name="Kim Y.-M."/>
        </authorList>
    </citation>
    <scope>NUCLEOTIDE SEQUENCE [LARGE SCALE GENOMIC DNA]</scope>
    <source>
        <strain evidence="1">YM2019G1</strain>
    </source>
</reference>
<organism evidence="1 2">
    <name type="scientific">Hibiscus syriacus</name>
    <name type="common">Rose of Sharon</name>
    <dbReference type="NCBI Taxonomy" id="106335"/>
    <lineage>
        <taxon>Eukaryota</taxon>
        <taxon>Viridiplantae</taxon>
        <taxon>Streptophyta</taxon>
        <taxon>Embryophyta</taxon>
        <taxon>Tracheophyta</taxon>
        <taxon>Spermatophyta</taxon>
        <taxon>Magnoliopsida</taxon>
        <taxon>eudicotyledons</taxon>
        <taxon>Gunneridae</taxon>
        <taxon>Pentapetalae</taxon>
        <taxon>rosids</taxon>
        <taxon>malvids</taxon>
        <taxon>Malvales</taxon>
        <taxon>Malvaceae</taxon>
        <taxon>Malvoideae</taxon>
        <taxon>Hibiscus</taxon>
    </lineage>
</organism>
<comment type="caution">
    <text evidence="1">The sequence shown here is derived from an EMBL/GenBank/DDBJ whole genome shotgun (WGS) entry which is preliminary data.</text>
</comment>
<keyword evidence="2" id="KW-1185">Reference proteome</keyword>
<dbReference type="AlphaFoldDB" id="A0A6A3A142"/>
<evidence type="ECO:0000313" key="2">
    <source>
        <dbReference type="Proteomes" id="UP000436088"/>
    </source>
</evidence>
<gene>
    <name evidence="1" type="ORF">F3Y22_tig00110610pilonHSYRG00902</name>
</gene>
<accession>A0A6A3A142</accession>
<sequence length="151" mass="17302">MKENAKPEYSNPLSTIEDIKKRLRRPAELHSPSEWLNSSPLNPTLKKSGTVKKKLEDYLDPILLAALSSKIGRSKKAKLETKFKRDGYGFEWPVDELNVFAENDSSNSNRGSWRNEAFDLNNDFDAIGDGDENIGSLFQRFEKKVLKKFQH</sequence>